<proteinExistence type="predicted"/>
<evidence type="ECO:0000313" key="1">
    <source>
        <dbReference type="EMBL" id="CAE8638097.1"/>
    </source>
</evidence>
<name>A0A813HK63_POLGL</name>
<gene>
    <name evidence="1" type="ORF">PGLA1383_LOCUS53373</name>
</gene>
<accession>A0A813HK63</accession>
<reference evidence="1" key="1">
    <citation type="submission" date="2021-02" db="EMBL/GenBank/DDBJ databases">
        <authorList>
            <person name="Dougan E. K."/>
            <person name="Rhodes N."/>
            <person name="Thang M."/>
            <person name="Chan C."/>
        </authorList>
    </citation>
    <scope>NUCLEOTIDE SEQUENCE</scope>
</reference>
<protein>
    <submittedName>
        <fullName evidence="1">Uncharacterized protein</fullName>
    </submittedName>
</protein>
<dbReference type="AlphaFoldDB" id="A0A813HK63"/>
<comment type="caution">
    <text evidence="1">The sequence shown here is derived from an EMBL/GenBank/DDBJ whole genome shotgun (WGS) entry which is preliminary data.</text>
</comment>
<organism evidence="1 2">
    <name type="scientific">Polarella glacialis</name>
    <name type="common">Dinoflagellate</name>
    <dbReference type="NCBI Taxonomy" id="89957"/>
    <lineage>
        <taxon>Eukaryota</taxon>
        <taxon>Sar</taxon>
        <taxon>Alveolata</taxon>
        <taxon>Dinophyceae</taxon>
        <taxon>Suessiales</taxon>
        <taxon>Suessiaceae</taxon>
        <taxon>Polarella</taxon>
    </lineage>
</organism>
<sequence length="111" mass="12379">MSLLMIGEQDYVRGVQRGSIAGIEGLTFHEGDGSHDTAFDVTSTLENLNQQLRRLYYHSGANCRGENVTISIELDDLGNYGAGRDDQGNLLWPHTRPIVVRNEVKLEVAEY</sequence>
<evidence type="ECO:0000313" key="2">
    <source>
        <dbReference type="Proteomes" id="UP000654075"/>
    </source>
</evidence>
<dbReference type="Proteomes" id="UP000654075">
    <property type="component" value="Unassembled WGS sequence"/>
</dbReference>
<dbReference type="EMBL" id="CAJNNV010031863">
    <property type="protein sequence ID" value="CAE8638097.1"/>
    <property type="molecule type" value="Genomic_DNA"/>
</dbReference>
<keyword evidence="2" id="KW-1185">Reference proteome</keyword>